<feature type="domain" description="HAT C-terminal dimerisation" evidence="1">
    <location>
        <begin position="119"/>
        <end position="174"/>
    </location>
</feature>
<organism evidence="2 3">
    <name type="scientific">Chionoecetes opilio</name>
    <name type="common">Atlantic snow crab</name>
    <name type="synonym">Cancer opilio</name>
    <dbReference type="NCBI Taxonomy" id="41210"/>
    <lineage>
        <taxon>Eukaryota</taxon>
        <taxon>Metazoa</taxon>
        <taxon>Ecdysozoa</taxon>
        <taxon>Arthropoda</taxon>
        <taxon>Crustacea</taxon>
        <taxon>Multicrustacea</taxon>
        <taxon>Malacostraca</taxon>
        <taxon>Eumalacostraca</taxon>
        <taxon>Eucarida</taxon>
        <taxon>Decapoda</taxon>
        <taxon>Pleocyemata</taxon>
        <taxon>Brachyura</taxon>
        <taxon>Eubrachyura</taxon>
        <taxon>Majoidea</taxon>
        <taxon>Majidae</taxon>
        <taxon>Chionoecetes</taxon>
    </lineage>
</organism>
<evidence type="ECO:0000313" key="2">
    <source>
        <dbReference type="EMBL" id="KAG0726791.1"/>
    </source>
</evidence>
<name>A0A8J4YMY5_CHIOP</name>
<evidence type="ECO:0000313" key="3">
    <source>
        <dbReference type="Proteomes" id="UP000770661"/>
    </source>
</evidence>
<proteinExistence type="predicted"/>
<dbReference type="GO" id="GO:0046983">
    <property type="term" value="F:protein dimerization activity"/>
    <property type="evidence" value="ECO:0007669"/>
    <property type="project" value="InterPro"/>
</dbReference>
<dbReference type="AlphaFoldDB" id="A0A8J4YMY5"/>
<gene>
    <name evidence="2" type="primary">THAP12_3</name>
    <name evidence="2" type="ORF">GWK47_035866</name>
</gene>
<dbReference type="EMBL" id="JACEEZ010003984">
    <property type="protein sequence ID" value="KAG0726791.1"/>
    <property type="molecule type" value="Genomic_DNA"/>
</dbReference>
<dbReference type="InterPro" id="IPR052958">
    <property type="entry name" value="IFN-induced_PKR_regulator"/>
</dbReference>
<dbReference type="Proteomes" id="UP000770661">
    <property type="component" value="Unassembled WGS sequence"/>
</dbReference>
<dbReference type="PANTHER" id="PTHR46289">
    <property type="entry name" value="52 KDA REPRESSOR OF THE INHIBITOR OF THE PROTEIN KINASE-LIKE PROTEIN-RELATED"/>
    <property type="match status" value="1"/>
</dbReference>
<dbReference type="InterPro" id="IPR012337">
    <property type="entry name" value="RNaseH-like_sf"/>
</dbReference>
<dbReference type="PANTHER" id="PTHR46289:SF14">
    <property type="entry name" value="DUF4371 DOMAIN-CONTAINING PROTEIN"/>
    <property type="match status" value="1"/>
</dbReference>
<reference evidence="2" key="1">
    <citation type="submission" date="2020-07" db="EMBL/GenBank/DDBJ databases">
        <title>The High-quality genome of the commercially important snow crab, Chionoecetes opilio.</title>
        <authorList>
            <person name="Jeong J.-H."/>
            <person name="Ryu S."/>
        </authorList>
    </citation>
    <scope>NUCLEOTIDE SEQUENCE</scope>
    <source>
        <strain evidence="2">MADBK_172401_WGS</strain>
        <tissue evidence="2">Digestive gland</tissue>
    </source>
</reference>
<protein>
    <submittedName>
        <fullName evidence="2">Repressor of the inhibitor of the protein kinase</fullName>
    </submittedName>
</protein>
<dbReference type="InterPro" id="IPR008906">
    <property type="entry name" value="HATC_C_dom"/>
</dbReference>
<dbReference type="SUPFAM" id="SSF53098">
    <property type="entry name" value="Ribonuclease H-like"/>
    <property type="match status" value="1"/>
</dbReference>
<dbReference type="Pfam" id="PF05699">
    <property type="entry name" value="Dimer_Tnp_hAT"/>
    <property type="match status" value="1"/>
</dbReference>
<accession>A0A8J4YMY5</accession>
<comment type="caution">
    <text evidence="2">The sequence shown here is derived from an EMBL/GenBank/DDBJ whole genome shotgun (WGS) entry which is preliminary data.</text>
</comment>
<evidence type="ECO:0000259" key="1">
    <source>
        <dbReference type="Pfam" id="PF05699"/>
    </source>
</evidence>
<sequence>MQPADHGLTPSFEELRTDITNTSCLSTPQLCYSLSAFVKRGQDKRAHYELCALIPEVIVKQSTAEVKELGQCLLVKWSHVMPLPSAFQSELQRWMNYWKRQLPISASSAKTSLLTFHADATFFPNLRELLKILAVLPVGSVEAERSFSCLRRIHNWLRNTMATEKLSDLAVIAMHGHEVPISKADICKRYMDLHPRRMMASSLFDGRDDSNRLLTRLLGPSDLVLLVGRHTSSHSLLSGVRELRVMTRDNLEEKLQLLLILIKPSVVLLDEGNSSLRVVVDDRYPLHEGSRCPEVFPLQAGRGIWSSSFWKNRRVLVDACWLVVCSWSPETAWLCRFGRFAGDSSPTVV</sequence>
<keyword evidence="3" id="KW-1185">Reference proteome</keyword>